<dbReference type="InterPro" id="IPR001841">
    <property type="entry name" value="Znf_RING"/>
</dbReference>
<dbReference type="CTD" id="16990"/>
<evidence type="ECO:0000256" key="10">
    <source>
        <dbReference type="SAM" id="MobiDB-lite"/>
    </source>
</evidence>
<dbReference type="OrthoDB" id="244107at2759"/>
<dbReference type="GO" id="GO:0034058">
    <property type="term" value="P:endosomal vesicle fusion"/>
    <property type="evidence" value="ECO:0007669"/>
    <property type="project" value="TreeGrafter"/>
</dbReference>
<dbReference type="Pfam" id="PF23555">
    <property type="entry name" value="zf-RING_Vps41"/>
    <property type="match status" value="1"/>
</dbReference>
<dbReference type="Gene3D" id="2.130.10.10">
    <property type="entry name" value="YVTN repeat-like/Quinoprotein amine dehydrogenase"/>
    <property type="match status" value="1"/>
</dbReference>
<dbReference type="GO" id="GO:0016236">
    <property type="term" value="P:macroautophagy"/>
    <property type="evidence" value="ECO:0007669"/>
    <property type="project" value="TreeGrafter"/>
</dbReference>
<dbReference type="OMA" id="PQLVWQD"/>
<dbReference type="InterPro" id="IPR057779">
    <property type="entry name" value="Znf_RING_Vps41"/>
</dbReference>
<feature type="compositionally biased region" description="Acidic residues" evidence="10">
    <location>
        <begin position="1"/>
        <end position="19"/>
    </location>
</feature>
<dbReference type="PANTHER" id="PTHR12616:SF1">
    <property type="entry name" value="VACUOLAR PROTEIN SORTING-ASSOCIATED PROTEIN 41 HOMOLOG"/>
    <property type="match status" value="1"/>
</dbReference>
<dbReference type="GO" id="GO:0030897">
    <property type="term" value="C:HOPS complex"/>
    <property type="evidence" value="ECO:0007669"/>
    <property type="project" value="TreeGrafter"/>
</dbReference>
<evidence type="ECO:0000256" key="6">
    <source>
        <dbReference type="ARBA" id="ARBA00023228"/>
    </source>
</evidence>
<dbReference type="PROSITE" id="PS50236">
    <property type="entry name" value="CHCR"/>
    <property type="match status" value="1"/>
</dbReference>
<feature type="repeat" description="CHCR" evidence="9">
    <location>
        <begin position="578"/>
        <end position="722"/>
    </location>
</feature>
<protein>
    <recommendedName>
        <fullName evidence="7">Vacuolar protein sorting-associated protein 41 homolog</fullName>
    </recommendedName>
</protein>
<feature type="region of interest" description="Disordered" evidence="10">
    <location>
        <begin position="1"/>
        <end position="22"/>
    </location>
</feature>
<dbReference type="PANTHER" id="PTHR12616">
    <property type="entry name" value="VACUOLAR PROTEIN SORTING VPS41"/>
    <property type="match status" value="1"/>
</dbReference>
<dbReference type="Pfam" id="PF23556">
    <property type="entry name" value="TPR_Vps41"/>
    <property type="match status" value="1"/>
</dbReference>
<dbReference type="InterPro" id="IPR001680">
    <property type="entry name" value="WD40_rpt"/>
</dbReference>
<keyword evidence="4" id="KW-0862">Zinc</keyword>
<evidence type="ECO:0000256" key="2">
    <source>
        <dbReference type="ARBA" id="ARBA00022448"/>
    </source>
</evidence>
<dbReference type="InterPro" id="IPR011990">
    <property type="entry name" value="TPR-like_helical_dom_sf"/>
</dbReference>
<feature type="domain" description="RING-type" evidence="11">
    <location>
        <begin position="801"/>
        <end position="843"/>
    </location>
</feature>
<evidence type="ECO:0000256" key="8">
    <source>
        <dbReference type="PROSITE-ProRule" id="PRU00175"/>
    </source>
</evidence>
<dbReference type="Gene3D" id="1.25.40.10">
    <property type="entry name" value="Tetratricopeptide repeat domain"/>
    <property type="match status" value="1"/>
</dbReference>
<reference evidence="12" key="1">
    <citation type="submission" date="2019-09" db="EMBL/GenBank/DDBJ databases">
        <title>Organ-specific transcriptomic study of the physiology of the cattle tick, Rhipicephalus microplus.</title>
        <authorList>
            <person name="Tirloni L."/>
            <person name="Braz G."/>
            <person name="Gandara A.C.P."/>
            <person name="Sabadin G.A."/>
            <person name="da Silva R.M."/>
            <person name="Guizzo M.G."/>
            <person name="Machado J.A."/>
            <person name="Costa E.P."/>
            <person name="Gomes H.F."/>
            <person name="Moraes J."/>
            <person name="Mota M.B.S."/>
            <person name="Mesquita R.D."/>
            <person name="Alvarenga P.H."/>
            <person name="Alves F."/>
            <person name="Seixas A."/>
            <person name="da Fonseca R.N."/>
            <person name="Fogaca A."/>
            <person name="Logullo C."/>
            <person name="Tanaka A."/>
            <person name="Daffre S."/>
            <person name="Termignoni C."/>
            <person name="Vaz I.S.Jr."/>
            <person name="Oliveira P.L."/>
            <person name="Ribeiro J.M."/>
        </authorList>
    </citation>
    <scope>NUCLEOTIDE SEQUENCE</scope>
    <source>
        <strain evidence="12">Porto Alegre</strain>
    </source>
</reference>
<evidence type="ECO:0000256" key="5">
    <source>
        <dbReference type="ARBA" id="ARBA00022927"/>
    </source>
</evidence>
<dbReference type="GO" id="GO:0005770">
    <property type="term" value="C:late endosome"/>
    <property type="evidence" value="ECO:0007669"/>
    <property type="project" value="TreeGrafter"/>
</dbReference>
<accession>A0A6M2CKA5</accession>
<keyword evidence="5" id="KW-0653">Protein transport</keyword>
<comment type="subcellular location">
    <subcellularLocation>
        <location evidence="1">Lysosome</location>
    </subcellularLocation>
</comment>
<dbReference type="SUPFAM" id="SSF48371">
    <property type="entry name" value="ARM repeat"/>
    <property type="match status" value="1"/>
</dbReference>
<dbReference type="EMBL" id="GHWJ01001187">
    <property type="protein sequence ID" value="NOV33924.1"/>
    <property type="molecule type" value="Transcribed_RNA"/>
</dbReference>
<dbReference type="VEuPathDB" id="VectorBase:LOC119178805"/>
<dbReference type="SUPFAM" id="SSF50978">
    <property type="entry name" value="WD40 repeat-like"/>
    <property type="match status" value="1"/>
</dbReference>
<evidence type="ECO:0000256" key="3">
    <source>
        <dbReference type="ARBA" id="ARBA00022771"/>
    </source>
</evidence>
<name>A0A6M2CKA5_RHIMP</name>
<evidence type="ECO:0000256" key="9">
    <source>
        <dbReference type="PROSITE-ProRule" id="PRU01006"/>
    </source>
</evidence>
<dbReference type="Pfam" id="PF23411">
    <property type="entry name" value="Beta-prop_Vps41"/>
    <property type="match status" value="1"/>
</dbReference>
<dbReference type="InterPro" id="IPR045111">
    <property type="entry name" value="Vps41/Vps8"/>
</dbReference>
<keyword evidence="2" id="KW-0813">Transport</keyword>
<evidence type="ECO:0000256" key="1">
    <source>
        <dbReference type="ARBA" id="ARBA00004371"/>
    </source>
</evidence>
<sequence>MEADDGDQDQELSDEEEEMEPKLRYERILNDMPEILRNGAASCIAVHPKFIALGMHSGLVYILDHQGNNIRNKELQLHKDSVLQLSIDEQGDHLASCSRDGKVVIHGLYTSDHNQMLTFDRPVSAVAIDPNFYRSGSGRRFVTGVDKVVLYEKSFLSRYRTTILHQGEGPVRNISWKGRFSAWATDLTILVYDMQVLDFICMISRDHDPLLKPELYRCILTWRDERCLLVGWADRVKVCCIRHRDPSQSTLAEDKGQPKQDSSPRNSADIYVEIVSMFQTDYYVCGLAHLCSGSLVALTVLKNTDDNSAENSRPQLRVMEPHFGESVEHSSDILSVRGFRAYRASDYCLESLPEEGLFFVVSPKDVIVAKPRDQDDHMDWLLQHEKYEEAVQFALSSRDLKRYTLQGVGMQYLEQLIQNQQFERAAEMCPTVFGADARFWEELVYRFACLRQLRSLAHVLPQGGLDPTAYEMVLNEFLQLDPEGFLQLITVWDPALYSVPTVVNAVRDRLSYEPSSVPLLKGLAHLYSVEGKFDLAIAIYLEIGAADAVFSLVQKHGLYGVVQEKLALLIRLDEEKANELLVKSTDQLPPDTVAERLRQQPQALFRYLDALFRRSPALCEAQHMELARLYAVYAPDKLLPLLRQSHSYPLEEALGLCREKKLTPATIFLLKRMGNTKEALHQIMDKLGDVHQAIAFCKEHDDSELWGDLIKYSLDKPPFITTLLHKIGAHVNPILLISHIPMGLDIPQLRDSLVKIMRDYNLQISLREGCKKILVSDCIGLLQKLHRQQSRGIAIAYDQLCHACNRRILSKDVRHLEDVVVFFCKHAFHSNCLPSLPMCSLCSADKQAQSLGA</sequence>
<evidence type="ECO:0000313" key="12">
    <source>
        <dbReference type="EMBL" id="NOV33924.1"/>
    </source>
</evidence>
<dbReference type="SMART" id="SM00299">
    <property type="entry name" value="CLH"/>
    <property type="match status" value="1"/>
</dbReference>
<evidence type="ECO:0000256" key="4">
    <source>
        <dbReference type="ARBA" id="ARBA00022833"/>
    </source>
</evidence>
<keyword evidence="6" id="KW-0458">Lysosome</keyword>
<dbReference type="InterPro" id="IPR057780">
    <property type="entry name" value="Beta-prop_Vps41"/>
</dbReference>
<dbReference type="GO" id="GO:0008270">
    <property type="term" value="F:zinc ion binding"/>
    <property type="evidence" value="ECO:0007669"/>
    <property type="project" value="UniProtKB-KW"/>
</dbReference>
<dbReference type="RefSeq" id="XP_037285957.1">
    <property type="nucleotide sequence ID" value="XM_037430060.1"/>
</dbReference>
<dbReference type="SMART" id="SM00320">
    <property type="entry name" value="WD40"/>
    <property type="match status" value="2"/>
</dbReference>
<dbReference type="KEGG" id="rmp:119178805"/>
<keyword evidence="3 8" id="KW-0863">Zinc-finger</keyword>
<keyword evidence="3 8" id="KW-0479">Metal-binding</keyword>
<dbReference type="PROSITE" id="PS50089">
    <property type="entry name" value="ZF_RING_2"/>
    <property type="match status" value="1"/>
</dbReference>
<dbReference type="InterPro" id="IPR036322">
    <property type="entry name" value="WD40_repeat_dom_sf"/>
</dbReference>
<organism evidence="12">
    <name type="scientific">Rhipicephalus microplus</name>
    <name type="common">Cattle tick</name>
    <name type="synonym">Boophilus microplus</name>
    <dbReference type="NCBI Taxonomy" id="6941"/>
    <lineage>
        <taxon>Eukaryota</taxon>
        <taxon>Metazoa</taxon>
        <taxon>Ecdysozoa</taxon>
        <taxon>Arthropoda</taxon>
        <taxon>Chelicerata</taxon>
        <taxon>Arachnida</taxon>
        <taxon>Acari</taxon>
        <taxon>Parasitiformes</taxon>
        <taxon>Ixodida</taxon>
        <taxon>Ixodoidea</taxon>
        <taxon>Ixodidae</taxon>
        <taxon>Rhipicephalinae</taxon>
        <taxon>Rhipicephalus</taxon>
        <taxon>Boophilus</taxon>
    </lineage>
</organism>
<dbReference type="AlphaFoldDB" id="A0A6M2CKA5"/>
<proteinExistence type="predicted"/>
<dbReference type="InterPro" id="IPR015943">
    <property type="entry name" value="WD40/YVTN_repeat-like_dom_sf"/>
</dbReference>
<evidence type="ECO:0000256" key="7">
    <source>
        <dbReference type="ARBA" id="ARBA00029538"/>
    </source>
</evidence>
<dbReference type="InterPro" id="IPR000547">
    <property type="entry name" value="Clathrin_H-chain/VPS_repeat"/>
</dbReference>
<dbReference type="InterPro" id="IPR016024">
    <property type="entry name" value="ARM-type_fold"/>
</dbReference>
<evidence type="ECO:0000259" key="11">
    <source>
        <dbReference type="PROSITE" id="PS50089"/>
    </source>
</evidence>
<dbReference type="GO" id="GO:0009267">
    <property type="term" value="P:cellular response to starvation"/>
    <property type="evidence" value="ECO:0007669"/>
    <property type="project" value="TreeGrafter"/>
</dbReference>
<dbReference type="GO" id="GO:0006623">
    <property type="term" value="P:protein targeting to vacuole"/>
    <property type="evidence" value="ECO:0007669"/>
    <property type="project" value="InterPro"/>
</dbReference>
<dbReference type="GO" id="GO:0005764">
    <property type="term" value="C:lysosome"/>
    <property type="evidence" value="ECO:0007669"/>
    <property type="project" value="UniProtKB-SubCell"/>
</dbReference>